<dbReference type="Proteomes" id="UP000195953">
    <property type="component" value="Chromosome 1"/>
</dbReference>
<evidence type="ECO:0000256" key="1">
    <source>
        <dbReference type="SAM" id="Phobius"/>
    </source>
</evidence>
<organism evidence="4 6">
    <name type="scientific">Xanthomonas fragariae</name>
    <dbReference type="NCBI Taxonomy" id="48664"/>
    <lineage>
        <taxon>Bacteria</taxon>
        <taxon>Pseudomonadati</taxon>
        <taxon>Pseudomonadota</taxon>
        <taxon>Gammaproteobacteria</taxon>
        <taxon>Lysobacterales</taxon>
        <taxon>Lysobacteraceae</taxon>
        <taxon>Xanthomonas</taxon>
    </lineage>
</organism>
<evidence type="ECO:0000313" key="6">
    <source>
        <dbReference type="Proteomes" id="UP000195953"/>
    </source>
</evidence>
<keyword evidence="1" id="KW-0472">Membrane</keyword>
<feature type="transmembrane region" description="Helical" evidence="1">
    <location>
        <begin position="782"/>
        <end position="804"/>
    </location>
</feature>
<dbReference type="Proteomes" id="UP000195877">
    <property type="component" value="Chromosome 1"/>
</dbReference>
<reference evidence="4 6" key="1">
    <citation type="submission" date="2017-05" db="EMBL/GenBank/DDBJ databases">
        <authorList>
            <person name="Song R."/>
            <person name="Chenine A.L."/>
            <person name="Ruprecht R.M."/>
        </authorList>
    </citation>
    <scope>NUCLEOTIDE SEQUENCE [LARGE SCALE GENOMIC DNA]</scope>
    <source>
        <strain evidence="4">PD5205</strain>
    </source>
</reference>
<keyword evidence="1" id="KW-1133">Transmembrane helix</keyword>
<keyword evidence="5" id="KW-1185">Reference proteome</keyword>
<dbReference type="EMBL" id="LT853885">
    <property type="protein sequence ID" value="SMR01470.1"/>
    <property type="molecule type" value="Genomic_DNA"/>
</dbReference>
<keyword evidence="1" id="KW-0812">Transmembrane</keyword>
<evidence type="ECO:0000259" key="2">
    <source>
        <dbReference type="Pfam" id="PF20249"/>
    </source>
</evidence>
<proteinExistence type="predicted"/>
<dbReference type="AlphaFoldDB" id="A0A1Y6HGS0"/>
<accession>A0A1Y6HGS0</accession>
<reference evidence="3 5" key="2">
    <citation type="submission" date="2017-05" db="EMBL/GenBank/DDBJ databases">
        <authorList>
            <person name="Blom J."/>
        </authorList>
    </citation>
    <scope>NUCLEOTIDE SEQUENCE [LARGE SCALE GENOMIC DNA]</scope>
    <source>
        <strain evidence="3">PD885</strain>
    </source>
</reference>
<evidence type="ECO:0000313" key="5">
    <source>
        <dbReference type="Proteomes" id="UP000195877"/>
    </source>
</evidence>
<dbReference type="RefSeq" id="WP_159087765.1">
    <property type="nucleotide sequence ID" value="NZ_CP016830.1"/>
</dbReference>
<sequence>MACDPSKKCPICDQKGLPILPVRYEVSRVQSVKRLPMELSAPFSASQIKLPPDYARYTLRLLRAGYLYVFNERRQQWSGYVVSDDAHLVEYDLRAPAPKLGDAQPCSRMAASQTGRYLVIPDANHPELLGKIWLSFSSAAWTDEILKQHQSADYRRRHMRSIDVAAWAKGGGAQPHMDTIYAAKDKVAEFHLASDYSIANKSGLLGPQTLPAITVSASGPAFSHSLTDMLSFDKDRVDALVATMRQVAGQLSPDSKGVDPAVVAIDDPVGLMADLNQLILEEAIVWAEQPERKEKRESALAITALREAIKNGAVESEETARKDRAMIGQSVMQTLFGRAHTSQFTRPVQEWDDDWFKVEDEDEILRLGAESWEKYQKHLKGGNAYEDYLKNTYTNELKQLGEQLITPLDEAYVAWLECDTFKQHMICSFDAANTRSGMQYQESVVAIISDALGRRKVFDYATSALQQDPAKQESILSRAMVWNLDGAIKQWKAIASKQADSPDWLGFSGALYSGLKEALEKGANNELEGAFSGLAKYIYQLSGPLARMVGGAMDLMAQGSALLLPHKMQLGLMSAVARAGSPNMQLIDLSMYTTPKQATRALANQLAYKAGLSSGQGMRSPARSAMTPGIEVDRTTGGKQFKFNMVMLVDTNRVAQWQSFDIGARSMRNARAGEVAAAVSSQEFDSLLRQSIGRLNSLEFKTGVVATIFAGASLGKLYEDYKKSTVNDSAIKGSNFAAGVAALAGNAIELSGTAAKSIPWGSQKLAQPLGRLMLNAASRAEVVIAGGKWLGAIGGFVSGVLMVSDGLEDGALNKKYGIAMAGLGLTSILLSGLIIFGVAIPFAILMLILVAIVSVVVGFFKPDEMEKWLDKSVHWGQNKSGEFSSLDEQSNALKAMATTAKGGA</sequence>
<feature type="transmembrane region" description="Helical" evidence="1">
    <location>
        <begin position="842"/>
        <end position="860"/>
    </location>
</feature>
<evidence type="ECO:0000313" key="3">
    <source>
        <dbReference type="EMBL" id="SMR01090.1"/>
    </source>
</evidence>
<feature type="transmembrane region" description="Helical" evidence="1">
    <location>
        <begin position="816"/>
        <end position="836"/>
    </location>
</feature>
<name>A0A1Y6HGS0_9XANT</name>
<dbReference type="CDD" id="cd20707">
    <property type="entry name" value="MIX_III"/>
    <property type="match status" value="1"/>
</dbReference>
<dbReference type="InterPro" id="IPR046864">
    <property type="entry name" value="VasX_N"/>
</dbReference>
<dbReference type="GeneID" id="61896126"/>
<dbReference type="Pfam" id="PF20249">
    <property type="entry name" value="VasX_N"/>
    <property type="match status" value="1"/>
</dbReference>
<gene>
    <name evidence="4" type="ORF">PD5205_00148</name>
    <name evidence="3" type="ORF">PD885_03871</name>
</gene>
<dbReference type="NCBIfam" id="NF041559">
    <property type="entry name" value="BTH_I2691_fam"/>
    <property type="match status" value="1"/>
</dbReference>
<feature type="domain" description="Toxin VasX N-terminal region" evidence="2">
    <location>
        <begin position="9"/>
        <end position="168"/>
    </location>
</feature>
<dbReference type="EMBL" id="LT853882">
    <property type="protein sequence ID" value="SMR01090.1"/>
    <property type="molecule type" value="Genomic_DNA"/>
</dbReference>
<evidence type="ECO:0000313" key="4">
    <source>
        <dbReference type="EMBL" id="SMR01470.1"/>
    </source>
</evidence>
<protein>
    <recommendedName>
        <fullName evidence="2">Toxin VasX N-terminal region domain-containing protein</fullName>
    </recommendedName>
</protein>
<dbReference type="InterPro" id="IPR048126">
    <property type="entry name" value="Toxin_VasX"/>
</dbReference>